<evidence type="ECO:0000313" key="9">
    <source>
        <dbReference type="Proteomes" id="UP001141950"/>
    </source>
</evidence>
<evidence type="ECO:0000256" key="1">
    <source>
        <dbReference type="ARBA" id="ARBA00004651"/>
    </source>
</evidence>
<dbReference type="EMBL" id="JANIPJ010000028">
    <property type="protein sequence ID" value="MCR2807508.1"/>
    <property type="molecule type" value="Genomic_DNA"/>
</dbReference>
<dbReference type="PANTHER" id="PTHR23513">
    <property type="entry name" value="INTEGRAL MEMBRANE EFFLUX PROTEIN-RELATED"/>
    <property type="match status" value="1"/>
</dbReference>
<reference evidence="8" key="1">
    <citation type="submission" date="2022-08" db="EMBL/GenBank/DDBJ databases">
        <title>The genomic sequence of strain Paenibacillus sp. SCIV0701.</title>
        <authorList>
            <person name="Zhao H."/>
        </authorList>
    </citation>
    <scope>NUCLEOTIDE SEQUENCE</scope>
    <source>
        <strain evidence="8">SCIV0701</strain>
    </source>
</reference>
<feature type="transmembrane region" description="Helical" evidence="7">
    <location>
        <begin position="188"/>
        <end position="211"/>
    </location>
</feature>
<dbReference type="CDD" id="cd06173">
    <property type="entry name" value="MFS_MefA_like"/>
    <property type="match status" value="1"/>
</dbReference>
<feature type="transmembrane region" description="Helical" evidence="7">
    <location>
        <begin position="278"/>
        <end position="296"/>
    </location>
</feature>
<keyword evidence="2" id="KW-0813">Transport</keyword>
<evidence type="ECO:0000256" key="4">
    <source>
        <dbReference type="ARBA" id="ARBA00022692"/>
    </source>
</evidence>
<dbReference type="Proteomes" id="UP001141950">
    <property type="component" value="Unassembled WGS sequence"/>
</dbReference>
<dbReference type="AlphaFoldDB" id="A0A9X2MSU2"/>
<gene>
    <name evidence="8" type="ORF">NQZ67_26830</name>
</gene>
<comment type="caution">
    <text evidence="8">The sequence shown here is derived from an EMBL/GenBank/DDBJ whole genome shotgun (WGS) entry which is preliminary data.</text>
</comment>
<evidence type="ECO:0000256" key="6">
    <source>
        <dbReference type="ARBA" id="ARBA00023136"/>
    </source>
</evidence>
<name>A0A9X2MSU2_9BACL</name>
<feature type="transmembrane region" description="Helical" evidence="7">
    <location>
        <begin position="223"/>
        <end position="241"/>
    </location>
</feature>
<evidence type="ECO:0000256" key="2">
    <source>
        <dbReference type="ARBA" id="ARBA00022448"/>
    </source>
</evidence>
<dbReference type="Pfam" id="PF05977">
    <property type="entry name" value="MFS_3"/>
    <property type="match status" value="1"/>
</dbReference>
<feature type="transmembrane region" description="Helical" evidence="7">
    <location>
        <begin position="100"/>
        <end position="121"/>
    </location>
</feature>
<protein>
    <submittedName>
        <fullName evidence="8">MFS transporter</fullName>
    </submittedName>
</protein>
<proteinExistence type="predicted"/>
<feature type="transmembrane region" description="Helical" evidence="7">
    <location>
        <begin position="127"/>
        <end position="146"/>
    </location>
</feature>
<dbReference type="InterPro" id="IPR036259">
    <property type="entry name" value="MFS_trans_sf"/>
</dbReference>
<feature type="transmembrane region" description="Helical" evidence="7">
    <location>
        <begin position="61"/>
        <end position="80"/>
    </location>
</feature>
<feature type="transmembrane region" description="Helical" evidence="7">
    <location>
        <begin position="37"/>
        <end position="55"/>
    </location>
</feature>
<keyword evidence="4 7" id="KW-0812">Transmembrane</keyword>
<evidence type="ECO:0000256" key="5">
    <source>
        <dbReference type="ARBA" id="ARBA00022989"/>
    </source>
</evidence>
<sequence length="367" mass="37848">MFTSLVAASGSLPYLLFGLLAGALADRGSRKRIMIGCDLLSAAALASVPLSALLAGQASPWHLITVSFLAAVAFVGFDSASHGALLQLVGRRNLVAANSLLIASDTVVRMAAPLLAGVIIAAWGAEWAVAVTALCYFLSALIIGSIRQSFQPERPLLEAIPEGRLRKLGTDIREGLRFIWAEPLIRSLTLLGFGNSFVGGAAAGLLVVFAASELGIADEAPQFGLLLTVGSAGALLASLSLPRLRIRLRPGLITIAGLALSGASLFGFAMSGALPSAAAFYLLWSGASTLIIMNGITLRQQLTPDHLQGRVHAGGRMIAYGGSPFGALLGGLSAASVGVQPTFALLSALMLLLFVIALRTPLRDAAD</sequence>
<keyword evidence="5 7" id="KW-1133">Transmembrane helix</keyword>
<dbReference type="GO" id="GO:0005886">
    <property type="term" value="C:plasma membrane"/>
    <property type="evidence" value="ECO:0007669"/>
    <property type="project" value="UniProtKB-SubCell"/>
</dbReference>
<feature type="transmembrane region" description="Helical" evidence="7">
    <location>
        <begin position="6"/>
        <end position="25"/>
    </location>
</feature>
<feature type="transmembrane region" description="Helical" evidence="7">
    <location>
        <begin position="343"/>
        <end position="362"/>
    </location>
</feature>
<keyword evidence="6 7" id="KW-0472">Membrane</keyword>
<evidence type="ECO:0000256" key="7">
    <source>
        <dbReference type="SAM" id="Phobius"/>
    </source>
</evidence>
<dbReference type="PANTHER" id="PTHR23513:SF6">
    <property type="entry name" value="MAJOR FACILITATOR SUPERFAMILY ASSOCIATED DOMAIN-CONTAINING PROTEIN"/>
    <property type="match status" value="1"/>
</dbReference>
<comment type="subcellular location">
    <subcellularLocation>
        <location evidence="1">Cell membrane</location>
        <topology evidence="1">Multi-pass membrane protein</topology>
    </subcellularLocation>
</comment>
<feature type="transmembrane region" description="Helical" evidence="7">
    <location>
        <begin position="253"/>
        <end position="272"/>
    </location>
</feature>
<evidence type="ECO:0000313" key="8">
    <source>
        <dbReference type="EMBL" id="MCR2807508.1"/>
    </source>
</evidence>
<organism evidence="8 9">
    <name type="scientific">Paenibacillus soyae</name>
    <dbReference type="NCBI Taxonomy" id="2969249"/>
    <lineage>
        <taxon>Bacteria</taxon>
        <taxon>Bacillati</taxon>
        <taxon>Bacillota</taxon>
        <taxon>Bacilli</taxon>
        <taxon>Bacillales</taxon>
        <taxon>Paenibacillaceae</taxon>
        <taxon>Paenibacillus</taxon>
    </lineage>
</organism>
<evidence type="ECO:0000256" key="3">
    <source>
        <dbReference type="ARBA" id="ARBA00022475"/>
    </source>
</evidence>
<keyword evidence="9" id="KW-1185">Reference proteome</keyword>
<dbReference type="SUPFAM" id="SSF103473">
    <property type="entry name" value="MFS general substrate transporter"/>
    <property type="match status" value="1"/>
</dbReference>
<dbReference type="RefSeq" id="WP_257452119.1">
    <property type="nucleotide sequence ID" value="NZ_JANIPJ010000028.1"/>
</dbReference>
<keyword evidence="3" id="KW-1003">Cell membrane</keyword>
<feature type="transmembrane region" description="Helical" evidence="7">
    <location>
        <begin position="317"/>
        <end position="337"/>
    </location>
</feature>
<dbReference type="Gene3D" id="1.20.1250.20">
    <property type="entry name" value="MFS general substrate transporter like domains"/>
    <property type="match status" value="1"/>
</dbReference>
<accession>A0A9X2MSU2</accession>
<dbReference type="InterPro" id="IPR010290">
    <property type="entry name" value="TM_effector"/>
</dbReference>